<evidence type="ECO:0000259" key="4">
    <source>
        <dbReference type="Pfam" id="PF17168"/>
    </source>
</evidence>
<dbReference type="InterPro" id="IPR052743">
    <property type="entry name" value="Glutaminase_GtaA"/>
</dbReference>
<feature type="domain" description="Glutaminase A N-terminal" evidence="4">
    <location>
        <begin position="170"/>
        <end position="396"/>
    </location>
</feature>
<dbReference type="PANTHER" id="PTHR31987">
    <property type="entry name" value="GLUTAMINASE A-RELATED"/>
    <property type="match status" value="1"/>
</dbReference>
<comment type="caution">
    <text evidence="5">The sequence shown here is derived from an EMBL/GenBank/DDBJ whole genome shotgun (WGS) entry which is preliminary data.</text>
</comment>
<evidence type="ECO:0000259" key="3">
    <source>
        <dbReference type="Pfam" id="PF16335"/>
    </source>
</evidence>
<dbReference type="Proteomes" id="UP001212997">
    <property type="component" value="Unassembled WGS sequence"/>
</dbReference>
<feature type="region of interest" description="Disordered" evidence="1">
    <location>
        <begin position="849"/>
        <end position="879"/>
    </location>
</feature>
<feature type="transmembrane region" description="Helical" evidence="2">
    <location>
        <begin position="797"/>
        <end position="822"/>
    </location>
</feature>
<proteinExistence type="predicted"/>
<organism evidence="5 6">
    <name type="scientific">Meripilus lineatus</name>
    <dbReference type="NCBI Taxonomy" id="2056292"/>
    <lineage>
        <taxon>Eukaryota</taxon>
        <taxon>Fungi</taxon>
        <taxon>Dikarya</taxon>
        <taxon>Basidiomycota</taxon>
        <taxon>Agaricomycotina</taxon>
        <taxon>Agaricomycetes</taxon>
        <taxon>Polyporales</taxon>
        <taxon>Meripilaceae</taxon>
        <taxon>Meripilus</taxon>
    </lineage>
</organism>
<dbReference type="EMBL" id="JANAWD010000054">
    <property type="protein sequence ID" value="KAJ3489040.1"/>
    <property type="molecule type" value="Genomic_DNA"/>
</dbReference>
<keyword evidence="2" id="KW-0472">Membrane</keyword>
<keyword evidence="6" id="KW-1185">Reference proteome</keyword>
<feature type="compositionally biased region" description="Low complexity" evidence="1">
    <location>
        <begin position="865"/>
        <end position="876"/>
    </location>
</feature>
<name>A0AAD5VE54_9APHY</name>
<dbReference type="PANTHER" id="PTHR31987:SF14">
    <property type="entry name" value="PUTATIVE (AFU_ORTHOLOGUE AFUA_6G09910)-RELATED"/>
    <property type="match status" value="1"/>
</dbReference>
<evidence type="ECO:0000256" key="1">
    <source>
        <dbReference type="SAM" id="MobiDB-lite"/>
    </source>
</evidence>
<keyword evidence="2" id="KW-1133">Transmembrane helix</keyword>
<dbReference type="InterPro" id="IPR032514">
    <property type="entry name" value="GtaA_central"/>
</dbReference>
<gene>
    <name evidence="5" type="ORF">NLI96_g2422</name>
</gene>
<evidence type="ECO:0000313" key="6">
    <source>
        <dbReference type="Proteomes" id="UP001212997"/>
    </source>
</evidence>
<evidence type="ECO:0000313" key="5">
    <source>
        <dbReference type="EMBL" id="KAJ3489040.1"/>
    </source>
</evidence>
<feature type="region of interest" description="Disordered" evidence="1">
    <location>
        <begin position="891"/>
        <end position="917"/>
    </location>
</feature>
<evidence type="ECO:0008006" key="7">
    <source>
        <dbReference type="Google" id="ProtNLM"/>
    </source>
</evidence>
<reference evidence="5" key="1">
    <citation type="submission" date="2022-07" db="EMBL/GenBank/DDBJ databases">
        <title>Genome Sequence of Physisporinus lineatus.</title>
        <authorList>
            <person name="Buettner E."/>
        </authorList>
    </citation>
    <scope>NUCLEOTIDE SEQUENCE</scope>
    <source>
        <strain evidence="5">VT162</strain>
    </source>
</reference>
<dbReference type="Pfam" id="PF17168">
    <property type="entry name" value="DUF5127"/>
    <property type="match status" value="1"/>
</dbReference>
<feature type="transmembrane region" description="Helical" evidence="2">
    <location>
        <begin position="55"/>
        <end position="83"/>
    </location>
</feature>
<dbReference type="InterPro" id="IPR033433">
    <property type="entry name" value="GtaA_N"/>
</dbReference>
<keyword evidence="2" id="KW-0812">Transmembrane</keyword>
<accession>A0AAD5VE54</accession>
<sequence>MNFLYAPPASISVEAVIRQCDEEAVEEVQQAAQRGPLTFVASEYFRSRSPSVPSYHFAIVIYAALYMLSWSSVALRFIAVLLLNASFCVSQSRTPGRFSPPEVPLSIKSPYFNCWVRNEPVVPQWPTFWNNQILGWSGFIRIDNVTWEWLGSAITNPNISVPLDLHITPTRTIYVFQAGPMNVTITFLSPIEPADPVKQSLPFMYIYLEANSTDYQSHTVQVYSDVSAEWNSGNRTEMVVWEAHDTGSTRYHQIQLQQKQTLAESNNQAEDVTLYFATPSSATLSSRIGIDNDCRSQFASSGLLSGGPSTPPGIINSPFQVFAHSVDLGRITNTSSPVVWSLGVVRNPVASFRSEILSPYFATELSDLSIAIDTFVGDFAQASQRATDLDNKIINDASSVSQQYADLVSFAARQTMGGTDLTIPSTSVASLNSSNIRMLMKDVGTSRRVNPVEILYSSFPFFLYMNATYAGYLLSPLLEYQDSLNFSYAARDLGSSYPQVTESIIRPHSQQVEQTGNMLIMTLAHAQISGDVTLIDRHYELLKRWSNYLIGNLFTVQTNADGVTSTGNTNLIIKGIIGIAAMSQISNAFNELSDAQYFLNQSLRVYDQWQSSALSADKTRILANFGDNGDSWSLMYNLYADRLVKTNVVGDNIYQLLSNYLKGSILLGPFGNGIPLDSTAIQTSNAGSRIFLSYHMLCIHGCSAWTLFTAAIVNDTTVRNTLINSVWNRAISSSNSFFPTSYGLGPNSGTVSGPSSPAMGAIYSILVLNVPHKGNFRLSPSQTTQPSPSQATQRKSVIGPAVGGSLGGLALIGLVVLGVFLWKVRVRLRFNSPARDEAYEAGHAAVPPTYLGYSPAQDQQGNQEPSPTTQPQSTTTVNNWQATRCLFRRTYQVHIPSRDPETTSTAPTHRREHPRVASISHSQVEGLRAQVADLQQTVLELQAERMEPPPNYGDIRAERLNTLRPSLWRGRNRRKA</sequence>
<feature type="domain" description="Glutaminase A central" evidence="3">
    <location>
        <begin position="401"/>
        <end position="765"/>
    </location>
</feature>
<dbReference type="AlphaFoldDB" id="A0AAD5VE54"/>
<dbReference type="Pfam" id="PF16335">
    <property type="entry name" value="GtaA_6_Hairpin"/>
    <property type="match status" value="1"/>
</dbReference>
<protein>
    <recommendedName>
        <fullName evidence="7">DUF1793-domain-containing protein</fullName>
    </recommendedName>
</protein>
<evidence type="ECO:0000256" key="2">
    <source>
        <dbReference type="SAM" id="Phobius"/>
    </source>
</evidence>